<accession>A0A139H9Q0</accession>
<comment type="caution">
    <text evidence="2">The sequence shown here is derived from an EMBL/GenBank/DDBJ whole genome shotgun (WGS) entry which is preliminary data.</text>
</comment>
<evidence type="ECO:0000313" key="3">
    <source>
        <dbReference type="Proteomes" id="UP000073492"/>
    </source>
</evidence>
<reference evidence="2 3" key="1">
    <citation type="submission" date="2015-07" db="EMBL/GenBank/DDBJ databases">
        <title>Comparative genomics of the Sigatoka disease complex on banana suggests a link between parallel evolutionary changes in Pseudocercospora fijiensis and Pseudocercospora eumusae and increased virulence on the banana host.</title>
        <authorList>
            <person name="Chang T.-C."/>
            <person name="Salvucci A."/>
            <person name="Crous P.W."/>
            <person name="Stergiopoulos I."/>
        </authorList>
    </citation>
    <scope>NUCLEOTIDE SEQUENCE [LARGE SCALE GENOMIC DNA]</scope>
    <source>
        <strain evidence="2 3">CBS 116634</strain>
    </source>
</reference>
<evidence type="ECO:0000256" key="1">
    <source>
        <dbReference type="SAM" id="SignalP"/>
    </source>
</evidence>
<feature type="signal peptide" evidence="1">
    <location>
        <begin position="1"/>
        <end position="18"/>
    </location>
</feature>
<keyword evidence="3" id="KW-1185">Reference proteome</keyword>
<protein>
    <recommendedName>
        <fullName evidence="4">Secreted protein</fullName>
    </recommendedName>
</protein>
<keyword evidence="1" id="KW-0732">Signal</keyword>
<sequence length="185" mass="20684">MAVIVLLMVLVLRQLVDAVLVIVAVDRTCEDVLIQLTFDLSLTKDRSLATCIQALMLEFSLQLLCEDVRFGLGRPGCFPIEGGEINLVVLHDYFMLHLHQYHTTCAAVQLNGCAQDNSPWYLHMSPNRDESKMRWQSTGLPQLQPLLLCPAVPASRSCVDVTHHPSQYASLNRSPEDCQDPPATR</sequence>
<name>A0A139H9Q0_9PEZI</name>
<dbReference type="EMBL" id="LFZO01000722">
    <property type="protein sequence ID" value="KXS99163.1"/>
    <property type="molecule type" value="Genomic_DNA"/>
</dbReference>
<dbReference type="Proteomes" id="UP000073492">
    <property type="component" value="Unassembled WGS sequence"/>
</dbReference>
<organism evidence="2 3">
    <name type="scientific">Pseudocercospora musae</name>
    <dbReference type="NCBI Taxonomy" id="113226"/>
    <lineage>
        <taxon>Eukaryota</taxon>
        <taxon>Fungi</taxon>
        <taxon>Dikarya</taxon>
        <taxon>Ascomycota</taxon>
        <taxon>Pezizomycotina</taxon>
        <taxon>Dothideomycetes</taxon>
        <taxon>Dothideomycetidae</taxon>
        <taxon>Mycosphaerellales</taxon>
        <taxon>Mycosphaerellaceae</taxon>
        <taxon>Pseudocercospora</taxon>
    </lineage>
</organism>
<dbReference type="AlphaFoldDB" id="A0A139H9Q0"/>
<gene>
    <name evidence="2" type="ORF">AC579_4483</name>
</gene>
<feature type="chain" id="PRO_5007296957" description="Secreted protein" evidence="1">
    <location>
        <begin position="19"/>
        <end position="185"/>
    </location>
</feature>
<proteinExistence type="predicted"/>
<evidence type="ECO:0000313" key="2">
    <source>
        <dbReference type="EMBL" id="KXS99163.1"/>
    </source>
</evidence>
<evidence type="ECO:0008006" key="4">
    <source>
        <dbReference type="Google" id="ProtNLM"/>
    </source>
</evidence>